<feature type="compositionally biased region" description="Pro residues" evidence="1">
    <location>
        <begin position="127"/>
        <end position="158"/>
    </location>
</feature>
<feature type="region of interest" description="Disordered" evidence="1">
    <location>
        <begin position="430"/>
        <end position="457"/>
    </location>
</feature>
<comment type="caution">
    <text evidence="2">The sequence shown here is derived from an EMBL/GenBank/DDBJ whole genome shotgun (WGS) entry which is preliminary data.</text>
</comment>
<feature type="compositionally biased region" description="Acidic residues" evidence="1">
    <location>
        <begin position="25"/>
        <end position="40"/>
    </location>
</feature>
<gene>
    <name evidence="2" type="ORF">HYH03_001623</name>
</gene>
<organism evidence="2 3">
    <name type="scientific">Edaphochlamys debaryana</name>
    <dbReference type="NCBI Taxonomy" id="47281"/>
    <lineage>
        <taxon>Eukaryota</taxon>
        <taxon>Viridiplantae</taxon>
        <taxon>Chlorophyta</taxon>
        <taxon>core chlorophytes</taxon>
        <taxon>Chlorophyceae</taxon>
        <taxon>CS clade</taxon>
        <taxon>Chlamydomonadales</taxon>
        <taxon>Chlamydomonadales incertae sedis</taxon>
        <taxon>Edaphochlamys</taxon>
    </lineage>
</organism>
<accession>A0A836C6M2</accession>
<reference evidence="2" key="1">
    <citation type="journal article" date="2020" name="bioRxiv">
        <title>Comparative genomics of Chlamydomonas.</title>
        <authorList>
            <person name="Craig R.J."/>
            <person name="Hasan A.R."/>
            <person name="Ness R.W."/>
            <person name="Keightley P.D."/>
        </authorList>
    </citation>
    <scope>NUCLEOTIDE SEQUENCE</scope>
    <source>
        <strain evidence="2">CCAP 11/70</strain>
    </source>
</reference>
<feature type="compositionally biased region" description="Low complexity" evidence="1">
    <location>
        <begin position="202"/>
        <end position="212"/>
    </location>
</feature>
<dbReference type="AlphaFoldDB" id="A0A836C6M2"/>
<evidence type="ECO:0000313" key="3">
    <source>
        <dbReference type="Proteomes" id="UP000612055"/>
    </source>
</evidence>
<feature type="region of interest" description="Disordered" evidence="1">
    <location>
        <begin position="127"/>
        <end position="214"/>
    </location>
</feature>
<protein>
    <submittedName>
        <fullName evidence="2">Uncharacterized protein</fullName>
    </submittedName>
</protein>
<dbReference type="EMBL" id="JAEHOE010000003">
    <property type="protein sequence ID" value="KAG2500862.1"/>
    <property type="molecule type" value="Genomic_DNA"/>
</dbReference>
<evidence type="ECO:0000313" key="2">
    <source>
        <dbReference type="EMBL" id="KAG2500862.1"/>
    </source>
</evidence>
<proteinExistence type="predicted"/>
<feature type="compositionally biased region" description="Pro residues" evidence="1">
    <location>
        <begin position="189"/>
        <end position="201"/>
    </location>
</feature>
<sequence>MLPTRDHPFMFPGHPPLPPFGADGDSPEPEPEAEDGDAGECEPNPWPLGLACRPLSNVFSLTNIRLQVDSQAPRPVYRAGLPAFSSERAASVLLGRMAYGRRHHAEMIQMKREEYWYINAHLITGGPPPPPPPAPAPAPAPAAPPQPSPGSAAPPNPASTPTATLPWLSGLPGFNPPSKPGAGAGPDGSMPPPPPRLPTARPPSARSWPRPAGVDEFSGEAMARRCVMEAARALSPACDWDAEDAAEAATLQRLGSHLEASGSGLAADLPARLAAGGGGGGSGVTEEELAALLAEAGLAPPPEPPAAAAAGPKGLFGALTGTIGRNLGLSLGGRRDGAAAAAAAGGGGGKAFRGEEVAGLERAAAIRLVESLAVRHAIARTFGLETDGDGCEEAGKDRWTCGLPARLARVAAARRAMAAAAAARRDGAAGSSSSRAASTATVGDGASASSSSPSASCTPGSVAGSAFGFASEFGSGFGFQGDGGGSPGDDATAIRILGPADAAVLMKERAWLGILDPSIAAANTSESQAAAFANAIGAGPGAGPGPSSGPGGPTPLTCLDARIGIRLAEKAVSAAVATARYLNRGKAIASQQDAAATFATTCVEYGASVLMPWRQDLGPGGPAAGPEPGQGSEALHAANVLLRYGELVLVVQAIQDHKSLFPVLLEDSLRHATLCFVQWAQRRGPRAGGAEAEGEWLRDQGRMAAMVWSQRAEGVGKAVDREEQKRYRDDASRLVELRIKAFAAGCDAEVAMRLPDPGAAAAAAAASGAASSAAVSSGGAVSSGTVTAAAAVEAGQEGQGGHGEEGWLGPYLAVARQRRLTENLEPNTRVLRTPPLALACRPPAATAAALHLAAWRTHVDCGSRFLDHVKLIKVEAAKTGYFYSRSAPAVPPHLVAVLRERVAFPTGKTALHLPHAPGASVEAMTSKVVDELSAKKAQKGAPLGLVVEATGAAALQAALAGIETAVDQLSSTVTARGGTDLRLFICLPDKSVKAATATSKHPATKQLIAVLRDVGKIRTHDSTAPLRPGGALRRDLAAAITAWAAAAEWEQLPLLLVASADPMPGSSTVRVQRQRVRA</sequence>
<evidence type="ECO:0000256" key="1">
    <source>
        <dbReference type="SAM" id="MobiDB-lite"/>
    </source>
</evidence>
<dbReference type="Proteomes" id="UP000612055">
    <property type="component" value="Unassembled WGS sequence"/>
</dbReference>
<feature type="region of interest" description="Disordered" evidence="1">
    <location>
        <begin position="1"/>
        <end position="45"/>
    </location>
</feature>
<keyword evidence="3" id="KW-1185">Reference proteome</keyword>
<name>A0A836C6M2_9CHLO</name>